<name>A0A8S4C3M7_9ACAR</name>
<dbReference type="PANTHER" id="PTHR10746">
    <property type="entry name" value="50S RIBOSOMAL PROTEIN L4"/>
    <property type="match status" value="1"/>
</dbReference>
<organism evidence="5 6">
    <name type="scientific">Hyalomma marginatum</name>
    <dbReference type="NCBI Taxonomy" id="34627"/>
    <lineage>
        <taxon>Eukaryota</taxon>
        <taxon>Metazoa</taxon>
        <taxon>Ecdysozoa</taxon>
        <taxon>Arthropoda</taxon>
        <taxon>Chelicerata</taxon>
        <taxon>Arachnida</taxon>
        <taxon>Acari</taxon>
        <taxon>Parasitiformes</taxon>
        <taxon>Ixodida</taxon>
        <taxon>Ixodoidea</taxon>
        <taxon>Ixodidae</taxon>
        <taxon>Hyalomminae</taxon>
        <taxon>Hyalomma</taxon>
    </lineage>
</organism>
<keyword evidence="3" id="KW-0687">Ribonucleoprotein</keyword>
<reference evidence="5" key="1">
    <citation type="submission" date="2021-06" db="EMBL/GenBank/DDBJ databases">
        <authorList>
            <person name="Nardi T."/>
            <person name="Nardi T."/>
        </authorList>
    </citation>
    <scope>NUCLEOTIDE SEQUENCE</scope>
</reference>
<evidence type="ECO:0000256" key="4">
    <source>
        <dbReference type="ARBA" id="ARBA00040565"/>
    </source>
</evidence>
<dbReference type="GO" id="GO:0005840">
    <property type="term" value="C:ribosome"/>
    <property type="evidence" value="ECO:0007669"/>
    <property type="project" value="UniProtKB-KW"/>
</dbReference>
<dbReference type="PANTHER" id="PTHR10746:SF6">
    <property type="entry name" value="LARGE RIBOSOMAL SUBUNIT PROTEIN UL4M"/>
    <property type="match status" value="1"/>
</dbReference>
<dbReference type="Pfam" id="PF00573">
    <property type="entry name" value="Ribosomal_L4"/>
    <property type="match status" value="1"/>
</dbReference>
<evidence type="ECO:0000256" key="1">
    <source>
        <dbReference type="ARBA" id="ARBA00010528"/>
    </source>
</evidence>
<dbReference type="HAMAP" id="MF_01328_B">
    <property type="entry name" value="Ribosomal_uL4_B"/>
    <property type="match status" value="1"/>
</dbReference>
<keyword evidence="2 5" id="KW-0689">Ribosomal protein</keyword>
<evidence type="ECO:0000313" key="6">
    <source>
        <dbReference type="Proteomes" id="UP000837675"/>
    </source>
</evidence>
<dbReference type="GO" id="GO:0003735">
    <property type="term" value="F:structural constituent of ribosome"/>
    <property type="evidence" value="ECO:0007669"/>
    <property type="project" value="InterPro"/>
</dbReference>
<evidence type="ECO:0000256" key="2">
    <source>
        <dbReference type="ARBA" id="ARBA00022980"/>
    </source>
</evidence>
<dbReference type="InterPro" id="IPR023574">
    <property type="entry name" value="Ribosomal_uL4_dom_sf"/>
</dbReference>
<dbReference type="SUPFAM" id="SSF52166">
    <property type="entry name" value="Ribosomal protein L4"/>
    <property type="match status" value="1"/>
</dbReference>
<evidence type="ECO:0000256" key="3">
    <source>
        <dbReference type="ARBA" id="ARBA00023274"/>
    </source>
</evidence>
<dbReference type="InterPro" id="IPR002136">
    <property type="entry name" value="Ribosomal_uL4"/>
</dbReference>
<accession>A0A8S4C3M7</accession>
<keyword evidence="6" id="KW-1185">Reference proteome</keyword>
<comment type="caution">
    <text evidence="5">The sequence shown here is derived from an EMBL/GenBank/DDBJ whole genome shotgun (WGS) entry which is preliminary data.</text>
</comment>
<dbReference type="Gene3D" id="3.40.1370.10">
    <property type="match status" value="1"/>
</dbReference>
<evidence type="ECO:0000313" key="5">
    <source>
        <dbReference type="EMBL" id="CAG7590114.1"/>
    </source>
</evidence>
<dbReference type="InterPro" id="IPR013005">
    <property type="entry name" value="Ribosomal_uL4-like"/>
</dbReference>
<gene>
    <name evidence="5" type="ORF">MHYMCMPASI_00252</name>
</gene>
<dbReference type="EMBL" id="CAJVAF010000082">
    <property type="protein sequence ID" value="CAG7590114.1"/>
    <property type="molecule type" value="Genomic_DNA"/>
</dbReference>
<proteinExistence type="inferred from homology"/>
<dbReference type="AlphaFoldDB" id="A0A8S4C3M7"/>
<dbReference type="NCBIfam" id="TIGR03953">
    <property type="entry name" value="rplD_bact"/>
    <property type="match status" value="1"/>
</dbReference>
<comment type="similarity">
    <text evidence="1">Belongs to the universal ribosomal protein uL4 family.</text>
</comment>
<dbReference type="GO" id="GO:1990904">
    <property type="term" value="C:ribonucleoprotein complex"/>
    <property type="evidence" value="ECO:0007669"/>
    <property type="project" value="UniProtKB-KW"/>
</dbReference>
<dbReference type="Proteomes" id="UP000837675">
    <property type="component" value="Unassembled WGS sequence"/>
</dbReference>
<sequence>MKVDLLDLENQKKGEIELNSLIFGQIVRVDIMHRVVVWQMAKRRSGTHSSKEVAAVEGSTRKIYKQKGTGRARHGSIRAPQFRGGAVIFGPHPRSHEFSLNKKIRKLGLISALSLKKQENSIIVLDELKAQDYKAALMLKKLKGLNAIAALLVDGSVDSAVLGSISNLPYVDALPVAGLNVLDILKHDKLILTVDALKKIEERLL</sequence>
<dbReference type="GO" id="GO:0006412">
    <property type="term" value="P:translation"/>
    <property type="evidence" value="ECO:0007669"/>
    <property type="project" value="InterPro"/>
</dbReference>
<protein>
    <recommendedName>
        <fullName evidence="4">Large ribosomal subunit protein uL4m</fullName>
    </recommendedName>
</protein>